<dbReference type="AlphaFoldDB" id="A0A2W5NIR0"/>
<evidence type="ECO:0000259" key="5">
    <source>
        <dbReference type="PROSITE" id="PS50931"/>
    </source>
</evidence>
<dbReference type="InterPro" id="IPR000847">
    <property type="entry name" value="LysR_HTH_N"/>
</dbReference>
<dbReference type="InterPro" id="IPR036388">
    <property type="entry name" value="WH-like_DNA-bd_sf"/>
</dbReference>
<dbReference type="InterPro" id="IPR036390">
    <property type="entry name" value="WH_DNA-bd_sf"/>
</dbReference>
<accession>A0A2W5NIR0</accession>
<dbReference type="GO" id="GO:0043565">
    <property type="term" value="F:sequence-specific DNA binding"/>
    <property type="evidence" value="ECO:0007669"/>
    <property type="project" value="TreeGrafter"/>
</dbReference>
<evidence type="ECO:0000256" key="1">
    <source>
        <dbReference type="ARBA" id="ARBA00009437"/>
    </source>
</evidence>
<dbReference type="Gene3D" id="3.40.190.10">
    <property type="entry name" value="Periplasmic binding protein-like II"/>
    <property type="match status" value="2"/>
</dbReference>
<dbReference type="GO" id="GO:0006351">
    <property type="term" value="P:DNA-templated transcription"/>
    <property type="evidence" value="ECO:0007669"/>
    <property type="project" value="TreeGrafter"/>
</dbReference>
<proteinExistence type="inferred from homology"/>
<reference evidence="6 7" key="1">
    <citation type="submission" date="2017-08" db="EMBL/GenBank/DDBJ databases">
        <title>Infants hospitalized years apart are colonized by the same room-sourced microbial strains.</title>
        <authorList>
            <person name="Brooks B."/>
            <person name="Olm M.R."/>
            <person name="Firek B.A."/>
            <person name="Baker R."/>
            <person name="Thomas B.C."/>
            <person name="Morowitz M.J."/>
            <person name="Banfield J.F."/>
        </authorList>
    </citation>
    <scope>NUCLEOTIDE SEQUENCE [LARGE SCALE GENOMIC DNA]</scope>
    <source>
        <strain evidence="6">S2_005_002_R2_34</strain>
    </source>
</reference>
<keyword evidence="2" id="KW-0805">Transcription regulation</keyword>
<dbReference type="Gene3D" id="1.10.10.10">
    <property type="entry name" value="Winged helix-like DNA-binding domain superfamily/Winged helix DNA-binding domain"/>
    <property type="match status" value="1"/>
</dbReference>
<dbReference type="PROSITE" id="PS50931">
    <property type="entry name" value="HTH_LYSR"/>
    <property type="match status" value="1"/>
</dbReference>
<dbReference type="EMBL" id="QFPW01000003">
    <property type="protein sequence ID" value="PZQ50675.1"/>
    <property type="molecule type" value="Genomic_DNA"/>
</dbReference>
<dbReference type="Pfam" id="PF00126">
    <property type="entry name" value="HTH_1"/>
    <property type="match status" value="1"/>
</dbReference>
<dbReference type="PANTHER" id="PTHR30537">
    <property type="entry name" value="HTH-TYPE TRANSCRIPTIONAL REGULATOR"/>
    <property type="match status" value="1"/>
</dbReference>
<name>A0A2W5NIR0_RHOSU</name>
<dbReference type="InterPro" id="IPR058163">
    <property type="entry name" value="LysR-type_TF_proteobact-type"/>
</dbReference>
<dbReference type="Pfam" id="PF03466">
    <property type="entry name" value="LysR_substrate"/>
    <property type="match status" value="1"/>
</dbReference>
<keyword evidence="4" id="KW-0804">Transcription</keyword>
<dbReference type="GO" id="GO:0003700">
    <property type="term" value="F:DNA-binding transcription factor activity"/>
    <property type="evidence" value="ECO:0007669"/>
    <property type="project" value="InterPro"/>
</dbReference>
<dbReference type="SUPFAM" id="SSF46785">
    <property type="entry name" value="Winged helix' DNA-binding domain"/>
    <property type="match status" value="1"/>
</dbReference>
<feature type="domain" description="HTH lysR-type" evidence="5">
    <location>
        <begin position="6"/>
        <end position="63"/>
    </location>
</feature>
<dbReference type="PRINTS" id="PR00039">
    <property type="entry name" value="HTHLYSR"/>
</dbReference>
<evidence type="ECO:0000256" key="4">
    <source>
        <dbReference type="ARBA" id="ARBA00023163"/>
    </source>
</evidence>
<evidence type="ECO:0000313" key="6">
    <source>
        <dbReference type="EMBL" id="PZQ50675.1"/>
    </source>
</evidence>
<gene>
    <name evidence="6" type="ORF">DI556_06025</name>
</gene>
<organism evidence="6 7">
    <name type="scientific">Rhodovulum sulfidophilum</name>
    <name type="common">Rhodobacter sulfidophilus</name>
    <dbReference type="NCBI Taxonomy" id="35806"/>
    <lineage>
        <taxon>Bacteria</taxon>
        <taxon>Pseudomonadati</taxon>
        <taxon>Pseudomonadota</taxon>
        <taxon>Alphaproteobacteria</taxon>
        <taxon>Rhodobacterales</taxon>
        <taxon>Paracoccaceae</taxon>
        <taxon>Rhodovulum</taxon>
    </lineage>
</organism>
<evidence type="ECO:0000256" key="3">
    <source>
        <dbReference type="ARBA" id="ARBA00023125"/>
    </source>
</evidence>
<sequence length="300" mass="32659">MAYRLPPLNPLRAFEATARHLSVTRAAEELHVTHSAVSHQIRTLEEALNVRLFKRGAGRMVLSAEGVALLPAVSGAFERIALAASGLSQPEAGGRIAIHCVAGLLSLWLLPAISSFCKLYPQASLRMIPGNDVLCLRNPEIDVSICYGDGHWPEYQVELLSPVRLFPVCHPSLLRGRSLRTPKDVFNHTLLHADNGREWENWLLANGLEMTTGCRQHFLADARLALEAASFGNGVALGDTVTSRRSLASGLMIAPFASEVSAAYSFYVVRRRDSGGSAIVEAFVAWLFSQIRDSARFSGA</sequence>
<dbReference type="Proteomes" id="UP000249185">
    <property type="component" value="Unassembled WGS sequence"/>
</dbReference>
<keyword evidence="3" id="KW-0238">DNA-binding</keyword>
<evidence type="ECO:0000256" key="2">
    <source>
        <dbReference type="ARBA" id="ARBA00023015"/>
    </source>
</evidence>
<comment type="caution">
    <text evidence="6">The sequence shown here is derived from an EMBL/GenBank/DDBJ whole genome shotgun (WGS) entry which is preliminary data.</text>
</comment>
<dbReference type="InterPro" id="IPR005119">
    <property type="entry name" value="LysR_subst-bd"/>
</dbReference>
<evidence type="ECO:0000313" key="7">
    <source>
        <dbReference type="Proteomes" id="UP000249185"/>
    </source>
</evidence>
<dbReference type="SUPFAM" id="SSF53850">
    <property type="entry name" value="Periplasmic binding protein-like II"/>
    <property type="match status" value="1"/>
</dbReference>
<comment type="similarity">
    <text evidence="1">Belongs to the LysR transcriptional regulatory family.</text>
</comment>
<protein>
    <submittedName>
        <fullName evidence="6">LysR family transcriptional regulator</fullName>
    </submittedName>
</protein>
<dbReference type="PANTHER" id="PTHR30537:SF74">
    <property type="entry name" value="HTH-TYPE TRANSCRIPTIONAL REGULATOR TRPI"/>
    <property type="match status" value="1"/>
</dbReference>